<dbReference type="SMART" id="SM00363">
    <property type="entry name" value="S4"/>
    <property type="match status" value="1"/>
</dbReference>
<dbReference type="InterPro" id="IPR020103">
    <property type="entry name" value="PsdUridine_synth_cat_dom_sf"/>
</dbReference>
<dbReference type="Gene3D" id="3.30.2350.10">
    <property type="entry name" value="Pseudouridine synthase"/>
    <property type="match status" value="1"/>
</dbReference>
<dbReference type="PANTHER" id="PTHR21600:SF44">
    <property type="entry name" value="RIBOSOMAL LARGE SUBUNIT PSEUDOURIDINE SYNTHASE D"/>
    <property type="match status" value="1"/>
</dbReference>
<evidence type="ECO:0000256" key="2">
    <source>
        <dbReference type="ARBA" id="ARBA00010876"/>
    </source>
</evidence>
<feature type="domain" description="RNA-binding S4" evidence="7">
    <location>
        <begin position="13"/>
        <end position="77"/>
    </location>
</feature>
<dbReference type="RefSeq" id="WP_069116755.1">
    <property type="nucleotide sequence ID" value="NZ_CP017015.1"/>
</dbReference>
<evidence type="ECO:0000256" key="1">
    <source>
        <dbReference type="ARBA" id="ARBA00000073"/>
    </source>
</evidence>
<dbReference type="PROSITE" id="PS50889">
    <property type="entry name" value="S4"/>
    <property type="match status" value="1"/>
</dbReference>
<dbReference type="InterPro" id="IPR006225">
    <property type="entry name" value="PsdUridine_synth_RluC/D"/>
</dbReference>
<dbReference type="GO" id="GO:0120159">
    <property type="term" value="F:rRNA pseudouridine synthase activity"/>
    <property type="evidence" value="ECO:0007669"/>
    <property type="project" value="UniProtKB-ARBA"/>
</dbReference>
<proteinExistence type="inferred from homology"/>
<keyword evidence="9" id="KW-1185">Reference proteome</keyword>
<protein>
    <recommendedName>
        <fullName evidence="6">Pseudouridine synthase</fullName>
        <ecNumber evidence="6">5.4.99.-</ecNumber>
    </recommendedName>
</protein>
<keyword evidence="3 6" id="KW-0413">Isomerase</keyword>
<dbReference type="SUPFAM" id="SSF55174">
    <property type="entry name" value="Alpha-L RNA-binding motif"/>
    <property type="match status" value="1"/>
</dbReference>
<organism evidence="8 9">
    <name type="scientific">Spiroplasma helicoides</name>
    <dbReference type="NCBI Taxonomy" id="216938"/>
    <lineage>
        <taxon>Bacteria</taxon>
        <taxon>Bacillati</taxon>
        <taxon>Mycoplasmatota</taxon>
        <taxon>Mollicutes</taxon>
        <taxon>Entomoplasmatales</taxon>
        <taxon>Spiroplasmataceae</taxon>
        <taxon>Spiroplasma</taxon>
    </lineage>
</organism>
<comment type="similarity">
    <text evidence="2 6">Belongs to the pseudouridine synthase RluA family.</text>
</comment>
<dbReference type="EMBL" id="CP017015">
    <property type="protein sequence ID" value="AOG60654.1"/>
    <property type="molecule type" value="Genomic_DNA"/>
</dbReference>
<dbReference type="AlphaFoldDB" id="A0A1B3SL41"/>
<dbReference type="InterPro" id="IPR050188">
    <property type="entry name" value="RluA_PseudoU_synthase"/>
</dbReference>
<dbReference type="InterPro" id="IPR002942">
    <property type="entry name" value="S4_RNA-bd"/>
</dbReference>
<dbReference type="InterPro" id="IPR006145">
    <property type="entry name" value="PsdUridine_synth_RsuA/RluA"/>
</dbReference>
<dbReference type="Gene3D" id="3.10.290.10">
    <property type="entry name" value="RNA-binding S4 domain"/>
    <property type="match status" value="1"/>
</dbReference>
<evidence type="ECO:0000256" key="6">
    <source>
        <dbReference type="RuleBase" id="RU362028"/>
    </source>
</evidence>
<evidence type="ECO:0000256" key="4">
    <source>
        <dbReference type="PIRSR" id="PIRSR606225-1"/>
    </source>
</evidence>
<keyword evidence="5" id="KW-0694">RNA-binding</keyword>
<comment type="function">
    <text evidence="6">Responsible for synthesis of pseudouridine from uracil.</text>
</comment>
<dbReference type="STRING" id="216938.SHELI_v1c07050"/>
<dbReference type="PROSITE" id="PS01129">
    <property type="entry name" value="PSI_RLU"/>
    <property type="match status" value="1"/>
</dbReference>
<dbReference type="InterPro" id="IPR006224">
    <property type="entry name" value="PsdUridine_synth_RluA-like_CS"/>
</dbReference>
<dbReference type="PATRIC" id="fig|216938.3.peg.718"/>
<reference evidence="8 9" key="1">
    <citation type="submission" date="2016-08" db="EMBL/GenBank/DDBJ databases">
        <title>Complete genome sequence of Spiroplasma helicoides TABS-2 (DSM 22551).</title>
        <authorList>
            <person name="Shen W.-Y."/>
            <person name="Lo W.-S."/>
            <person name="Lai Y.-C."/>
            <person name="Kuo C.-H."/>
        </authorList>
    </citation>
    <scope>NUCLEOTIDE SEQUENCE [LARGE SCALE GENOMIC DNA]</scope>
    <source>
        <strain evidence="8 9">TABS-2</strain>
    </source>
</reference>
<dbReference type="PANTHER" id="PTHR21600">
    <property type="entry name" value="MITOCHONDRIAL RNA PSEUDOURIDINE SYNTHASE"/>
    <property type="match status" value="1"/>
</dbReference>
<sequence length="304" mass="35166">MKKIQIIIEQNGERIDKFLTDYFKEEYDFSRSFIQKMISENLVLVNQNNINSNYNLLTNDIIDITLKEPEELENKPQDIDFEIVYEDSDMLVVNKPNNLVVHPAAGNPDNTLVNGLLFKVKDLSSIGGVLRPGIVHRLDKKTTGLMLVAKNDKTHKNLTNMLSENKIHKEYLALVQGIIEPNKGTIDAPIGRHRNDRKKMTVTDINSKKAVTHFEVLKRFEKNTLIRCIIDTGRTHQIRVHMNFIKHPVVGDNLYGFREDQKNEFGQYLHSHKVSFNHPITGEKMEFSCDLPKEFNDKIKELEK</sequence>
<dbReference type="CDD" id="cd02869">
    <property type="entry name" value="PseudoU_synth_RluA_like"/>
    <property type="match status" value="1"/>
</dbReference>
<name>A0A1B3SL41_9MOLU</name>
<evidence type="ECO:0000256" key="5">
    <source>
        <dbReference type="PROSITE-ProRule" id="PRU00182"/>
    </source>
</evidence>
<evidence type="ECO:0000313" key="8">
    <source>
        <dbReference type="EMBL" id="AOG60654.1"/>
    </source>
</evidence>
<evidence type="ECO:0000313" key="9">
    <source>
        <dbReference type="Proteomes" id="UP000094378"/>
    </source>
</evidence>
<comment type="catalytic activity">
    <reaction evidence="1 6">
        <text>a uridine in RNA = a pseudouridine in RNA</text>
        <dbReference type="Rhea" id="RHEA:48348"/>
        <dbReference type="Rhea" id="RHEA-COMP:12068"/>
        <dbReference type="Rhea" id="RHEA-COMP:12069"/>
        <dbReference type="ChEBI" id="CHEBI:65314"/>
        <dbReference type="ChEBI" id="CHEBI:65315"/>
    </reaction>
</comment>
<accession>A0A1B3SL41</accession>
<dbReference type="InterPro" id="IPR036986">
    <property type="entry name" value="S4_RNA-bd_sf"/>
</dbReference>
<dbReference type="KEGG" id="shj:SHELI_v1c07050"/>
<evidence type="ECO:0000256" key="3">
    <source>
        <dbReference type="ARBA" id="ARBA00023235"/>
    </source>
</evidence>
<dbReference type="GO" id="GO:0003723">
    <property type="term" value="F:RNA binding"/>
    <property type="evidence" value="ECO:0007669"/>
    <property type="project" value="UniProtKB-KW"/>
</dbReference>
<dbReference type="Pfam" id="PF00849">
    <property type="entry name" value="PseudoU_synth_2"/>
    <property type="match status" value="1"/>
</dbReference>
<feature type="active site" evidence="4">
    <location>
        <position position="139"/>
    </location>
</feature>
<dbReference type="EC" id="5.4.99.-" evidence="6"/>
<dbReference type="CDD" id="cd00165">
    <property type="entry name" value="S4"/>
    <property type="match status" value="1"/>
</dbReference>
<dbReference type="NCBIfam" id="TIGR00005">
    <property type="entry name" value="rluA_subfam"/>
    <property type="match status" value="1"/>
</dbReference>
<dbReference type="OrthoDB" id="9807829at2"/>
<dbReference type="SUPFAM" id="SSF55120">
    <property type="entry name" value="Pseudouridine synthase"/>
    <property type="match status" value="1"/>
</dbReference>
<evidence type="ECO:0000259" key="7">
    <source>
        <dbReference type="SMART" id="SM00363"/>
    </source>
</evidence>
<dbReference type="GO" id="GO:0000455">
    <property type="term" value="P:enzyme-directed rRNA pseudouridine synthesis"/>
    <property type="evidence" value="ECO:0007669"/>
    <property type="project" value="UniProtKB-ARBA"/>
</dbReference>
<gene>
    <name evidence="8" type="primary">rluD</name>
    <name evidence="8" type="ORF">SHELI_v1c07050</name>
</gene>
<dbReference type="Proteomes" id="UP000094378">
    <property type="component" value="Chromosome"/>
</dbReference>